<dbReference type="EMBL" id="MFKF01000282">
    <property type="protein sequence ID" value="OGG46870.1"/>
    <property type="molecule type" value="Genomic_DNA"/>
</dbReference>
<proteinExistence type="inferred from homology"/>
<comment type="caution">
    <text evidence="3">The sequence shown here is derived from an EMBL/GenBank/DDBJ whole genome shotgun (WGS) entry which is preliminary data.</text>
</comment>
<accession>A0A1F6CCX2</accession>
<dbReference type="Pfam" id="PF02594">
    <property type="entry name" value="DUF167"/>
    <property type="match status" value="1"/>
</dbReference>
<sequence length="93" mass="10167">MDQDCVRLSVRVQPRASRDEVIPEADGRLRVRVCAPPVEGAANERLVALIARRLRLPRSNVSVKAGGASRNKVVEVRGAGGDAEEVVRRLIKE</sequence>
<name>A0A1F6CCX2_HANXR</name>
<evidence type="ECO:0000313" key="3">
    <source>
        <dbReference type="EMBL" id="OGG46870.1"/>
    </source>
</evidence>
<gene>
    <name evidence="3" type="ORF">A3F84_00340</name>
</gene>
<evidence type="ECO:0000256" key="2">
    <source>
        <dbReference type="HAMAP-Rule" id="MF_00634"/>
    </source>
</evidence>
<dbReference type="InterPro" id="IPR036591">
    <property type="entry name" value="YggU-like_sf"/>
</dbReference>
<protein>
    <recommendedName>
        <fullName evidence="2">UPF0235 protein A3F84_00340</fullName>
    </recommendedName>
</protein>
<comment type="similarity">
    <text evidence="1 2">Belongs to the UPF0235 family.</text>
</comment>
<dbReference type="SUPFAM" id="SSF69786">
    <property type="entry name" value="YggU-like"/>
    <property type="match status" value="1"/>
</dbReference>
<dbReference type="NCBIfam" id="TIGR00251">
    <property type="entry name" value="DUF167 family protein"/>
    <property type="match status" value="1"/>
</dbReference>
<dbReference type="InterPro" id="IPR003746">
    <property type="entry name" value="DUF167"/>
</dbReference>
<dbReference type="PANTHER" id="PTHR13420">
    <property type="entry name" value="UPF0235 PROTEIN C15ORF40"/>
    <property type="match status" value="1"/>
</dbReference>
<dbReference type="Gene3D" id="3.30.1200.10">
    <property type="entry name" value="YggU-like"/>
    <property type="match status" value="1"/>
</dbReference>
<evidence type="ECO:0000256" key="1">
    <source>
        <dbReference type="ARBA" id="ARBA00010364"/>
    </source>
</evidence>
<dbReference type="HAMAP" id="MF_00634">
    <property type="entry name" value="UPF0235"/>
    <property type="match status" value="1"/>
</dbReference>
<reference evidence="3 4" key="1">
    <citation type="journal article" date="2016" name="Nat. Commun.">
        <title>Thousands of microbial genomes shed light on interconnected biogeochemical processes in an aquifer system.</title>
        <authorList>
            <person name="Anantharaman K."/>
            <person name="Brown C.T."/>
            <person name="Hug L.A."/>
            <person name="Sharon I."/>
            <person name="Castelle C.J."/>
            <person name="Probst A.J."/>
            <person name="Thomas B.C."/>
            <person name="Singh A."/>
            <person name="Wilkins M.J."/>
            <person name="Karaoz U."/>
            <person name="Brodie E.L."/>
            <person name="Williams K.H."/>
            <person name="Hubbard S.S."/>
            <person name="Banfield J.F."/>
        </authorList>
    </citation>
    <scope>NUCLEOTIDE SEQUENCE [LARGE SCALE GENOMIC DNA]</scope>
    <source>
        <strain evidence="4">RIFCSPLOWO2_12_FULL_64_10</strain>
    </source>
</reference>
<dbReference type="PANTHER" id="PTHR13420:SF7">
    <property type="entry name" value="UPF0235 PROTEIN C15ORF40"/>
    <property type="match status" value="1"/>
</dbReference>
<dbReference type="SMART" id="SM01152">
    <property type="entry name" value="DUF167"/>
    <property type="match status" value="1"/>
</dbReference>
<evidence type="ECO:0000313" key="4">
    <source>
        <dbReference type="Proteomes" id="UP000178606"/>
    </source>
</evidence>
<dbReference type="GO" id="GO:0005737">
    <property type="term" value="C:cytoplasm"/>
    <property type="evidence" value="ECO:0007669"/>
    <property type="project" value="TreeGrafter"/>
</dbReference>
<dbReference type="AlphaFoldDB" id="A0A1F6CCX2"/>
<organism evidence="3 4">
    <name type="scientific">Handelsmanbacteria sp. (strain RIFCSPLOWO2_12_FULL_64_10)</name>
    <dbReference type="NCBI Taxonomy" id="1817868"/>
    <lineage>
        <taxon>Bacteria</taxon>
        <taxon>Candidatus Handelsmaniibacteriota</taxon>
    </lineage>
</organism>
<dbReference type="Proteomes" id="UP000178606">
    <property type="component" value="Unassembled WGS sequence"/>
</dbReference>